<accession>A0AAD7WMA5</accession>
<dbReference type="AlphaFoldDB" id="A0AAD7WMA5"/>
<name>A0AAD7WMA5_9TELE</name>
<evidence type="ECO:0000313" key="2">
    <source>
        <dbReference type="EMBL" id="KAJ8401925.1"/>
    </source>
</evidence>
<reference evidence="2" key="1">
    <citation type="journal article" date="2023" name="Science">
        <title>Genome structures resolve the early diversification of teleost fishes.</title>
        <authorList>
            <person name="Parey E."/>
            <person name="Louis A."/>
            <person name="Montfort J."/>
            <person name="Bouchez O."/>
            <person name="Roques C."/>
            <person name="Iampietro C."/>
            <person name="Lluch J."/>
            <person name="Castinel A."/>
            <person name="Donnadieu C."/>
            <person name="Desvignes T."/>
            <person name="Floi Bucao C."/>
            <person name="Jouanno E."/>
            <person name="Wen M."/>
            <person name="Mejri S."/>
            <person name="Dirks R."/>
            <person name="Jansen H."/>
            <person name="Henkel C."/>
            <person name="Chen W.J."/>
            <person name="Zahm M."/>
            <person name="Cabau C."/>
            <person name="Klopp C."/>
            <person name="Thompson A.W."/>
            <person name="Robinson-Rechavi M."/>
            <person name="Braasch I."/>
            <person name="Lecointre G."/>
            <person name="Bobe J."/>
            <person name="Postlethwait J.H."/>
            <person name="Berthelot C."/>
            <person name="Roest Crollius H."/>
            <person name="Guiguen Y."/>
        </authorList>
    </citation>
    <scope>NUCLEOTIDE SEQUENCE</scope>
    <source>
        <strain evidence="2">NC1722</strain>
    </source>
</reference>
<protein>
    <submittedName>
        <fullName evidence="2">Uncharacterized protein</fullName>
    </submittedName>
</protein>
<proteinExistence type="predicted"/>
<gene>
    <name evidence="2" type="ORF">AAFF_G00375060</name>
</gene>
<organism evidence="2 3">
    <name type="scientific">Aldrovandia affinis</name>
    <dbReference type="NCBI Taxonomy" id="143900"/>
    <lineage>
        <taxon>Eukaryota</taxon>
        <taxon>Metazoa</taxon>
        <taxon>Chordata</taxon>
        <taxon>Craniata</taxon>
        <taxon>Vertebrata</taxon>
        <taxon>Euteleostomi</taxon>
        <taxon>Actinopterygii</taxon>
        <taxon>Neopterygii</taxon>
        <taxon>Teleostei</taxon>
        <taxon>Notacanthiformes</taxon>
        <taxon>Halosauridae</taxon>
        <taxon>Aldrovandia</taxon>
    </lineage>
</organism>
<evidence type="ECO:0000256" key="1">
    <source>
        <dbReference type="SAM" id="MobiDB-lite"/>
    </source>
</evidence>
<evidence type="ECO:0000313" key="3">
    <source>
        <dbReference type="Proteomes" id="UP001221898"/>
    </source>
</evidence>
<feature type="region of interest" description="Disordered" evidence="1">
    <location>
        <begin position="12"/>
        <end position="34"/>
    </location>
</feature>
<dbReference type="Proteomes" id="UP001221898">
    <property type="component" value="Unassembled WGS sequence"/>
</dbReference>
<keyword evidence="3" id="KW-1185">Reference proteome</keyword>
<sequence length="107" mass="12001">MAFRSAYPCAKGLSGIGEYKQGHKEGKKQAGKRQHYRVADQREWAFHLGDRILLPVVTCWDRGPSYTLGYQTRADTFGPRTLATGLRSCTLCPARRPDANPPWHPDG</sequence>
<comment type="caution">
    <text evidence="2">The sequence shown here is derived from an EMBL/GenBank/DDBJ whole genome shotgun (WGS) entry which is preliminary data.</text>
</comment>
<dbReference type="EMBL" id="JAINUG010000067">
    <property type="protein sequence ID" value="KAJ8401925.1"/>
    <property type="molecule type" value="Genomic_DNA"/>
</dbReference>